<evidence type="ECO:0000256" key="5">
    <source>
        <dbReference type="ARBA" id="ARBA00022679"/>
    </source>
</evidence>
<dbReference type="GO" id="GO:0035269">
    <property type="term" value="P:protein O-linked glycosylation via mannose"/>
    <property type="evidence" value="ECO:0000318"/>
    <property type="project" value="GO_Central"/>
</dbReference>
<evidence type="ECO:0000256" key="3">
    <source>
        <dbReference type="ARBA" id="ARBA00007222"/>
    </source>
</evidence>
<dbReference type="Pfam" id="PF16192">
    <property type="entry name" value="PMT_4TMC"/>
    <property type="match status" value="1"/>
</dbReference>
<reference evidence="13" key="1">
    <citation type="journal article" date="2002" name="Science">
        <title>The draft genome of Ciona intestinalis: insights into chordate and vertebrate origins.</title>
        <authorList>
            <person name="Dehal P."/>
            <person name="Satou Y."/>
            <person name="Campbell R.K."/>
            <person name="Chapman J."/>
            <person name="Degnan B."/>
            <person name="De Tomaso A."/>
            <person name="Davidson B."/>
            <person name="Di Gregorio A."/>
            <person name="Gelpke M."/>
            <person name="Goodstein D.M."/>
            <person name="Harafuji N."/>
            <person name="Hastings K.E."/>
            <person name="Ho I."/>
            <person name="Hotta K."/>
            <person name="Huang W."/>
            <person name="Kawashima T."/>
            <person name="Lemaire P."/>
            <person name="Martinez D."/>
            <person name="Meinertzhagen I.A."/>
            <person name="Necula S."/>
            <person name="Nonaka M."/>
            <person name="Putnam N."/>
            <person name="Rash S."/>
            <person name="Saiga H."/>
            <person name="Satake M."/>
            <person name="Terry A."/>
            <person name="Yamada L."/>
            <person name="Wang H.G."/>
            <person name="Awazu S."/>
            <person name="Azumi K."/>
            <person name="Boore J."/>
            <person name="Branno M."/>
            <person name="Chin-Bow S."/>
            <person name="DeSantis R."/>
            <person name="Doyle S."/>
            <person name="Francino P."/>
            <person name="Keys D.N."/>
            <person name="Haga S."/>
            <person name="Hayashi H."/>
            <person name="Hino K."/>
            <person name="Imai K.S."/>
            <person name="Inaba K."/>
            <person name="Kano S."/>
            <person name="Kobayashi K."/>
            <person name="Kobayashi M."/>
            <person name="Lee B.I."/>
            <person name="Makabe K.W."/>
            <person name="Manohar C."/>
            <person name="Matassi G."/>
            <person name="Medina M."/>
            <person name="Mochizuki Y."/>
            <person name="Mount S."/>
            <person name="Morishita T."/>
            <person name="Miura S."/>
            <person name="Nakayama A."/>
            <person name="Nishizaka S."/>
            <person name="Nomoto H."/>
            <person name="Ohta F."/>
            <person name="Oishi K."/>
            <person name="Rigoutsos I."/>
            <person name="Sano M."/>
            <person name="Sasaki A."/>
            <person name="Sasakura Y."/>
            <person name="Shoguchi E."/>
            <person name="Shin-i T."/>
            <person name="Spagnuolo A."/>
            <person name="Stainier D."/>
            <person name="Suzuki M.M."/>
            <person name="Tassy O."/>
            <person name="Takatori N."/>
            <person name="Tokuoka M."/>
            <person name="Yagi K."/>
            <person name="Yoshizaki F."/>
            <person name="Wada S."/>
            <person name="Zhang C."/>
            <person name="Hyatt P.D."/>
            <person name="Larimer F."/>
            <person name="Detter C."/>
            <person name="Doggett N."/>
            <person name="Glavina T."/>
            <person name="Hawkins T."/>
            <person name="Richardson P."/>
            <person name="Lucas S."/>
            <person name="Kohara Y."/>
            <person name="Levine M."/>
            <person name="Satoh N."/>
            <person name="Rokhsar D.S."/>
        </authorList>
    </citation>
    <scope>NUCLEOTIDE SEQUENCE [LARGE SCALE GENOMIC DNA]</scope>
</reference>
<protein>
    <submittedName>
        <fullName evidence="12">Protein O-mannosyl-transferase 1-like</fullName>
    </submittedName>
</protein>
<dbReference type="GeneID" id="100181205"/>
<dbReference type="PANTHER" id="PTHR10050">
    <property type="entry name" value="DOLICHYL-PHOSPHATE-MANNOSE--PROTEIN MANNOSYLTRANSFERASE"/>
    <property type="match status" value="1"/>
</dbReference>
<feature type="domain" description="Protein O-mannosyl-transferase C-terminal four TM" evidence="11">
    <location>
        <begin position="469"/>
        <end position="659"/>
    </location>
</feature>
<dbReference type="Pfam" id="PF02366">
    <property type="entry name" value="PMT"/>
    <property type="match status" value="1"/>
</dbReference>
<evidence type="ECO:0000256" key="4">
    <source>
        <dbReference type="ARBA" id="ARBA00022676"/>
    </source>
</evidence>
<dbReference type="SUPFAM" id="SSF82109">
    <property type="entry name" value="MIR domain"/>
    <property type="match status" value="1"/>
</dbReference>
<proteinExistence type="inferred from homology"/>
<comment type="subcellular location">
    <subcellularLocation>
        <location evidence="1">Endomembrane system</location>
        <topology evidence="1">Multi-pass membrane protein</topology>
    </subcellularLocation>
</comment>
<dbReference type="GeneTree" id="ENSGT00940000158049"/>
<evidence type="ECO:0000256" key="1">
    <source>
        <dbReference type="ARBA" id="ARBA00004127"/>
    </source>
</evidence>
<sequence>MPHTYKYFGLFILIASGGFIRCLNLGHPNGVVFDEVYYGSACSLYKNHQFFVDKHPPLFKILACSLMFEEHMTNSVIWSHIGNEFPKDFPISFVRMFPAILGVATIPATYYFVVSCGFSHFAATVSSLLVTFDNGLIVQCRILTSDSFQQCMLLIALCFANRNSLFGFALSFLCIGAVISTNTSLYYVWFMISYLALKRSTFYFADTNTSLEKCLIRGVLCISTSVIPILVYIFTIATHVSLLPSSGPHDNILSSSFQSSLLGNIHETNVTFGSFTYLHTTDETSLYVPCYLRSVFPLHSTSHNNNVSNFGEPNIMCNTFKDEQSIWQIIHPVNWNIETTVKDKDIVYLQHEKSKHYLTTHNVAAPVSINKQQVTSCVNNTQLFEYEWQVILDENGPWINEISKVRFLHVKTQTFLTSTEKYLPNGVNKESEVACEEASLQNTACSTKWNSEVLHNFRGETRSKTFGLWQKIMEFHRKSLQVNSDSTVAHTFSSELVGWPLAQSNIAYWYNANINAQIHFVGNVVGWVGGVVSILFVLIFCFLNCVLRRRRICYTTEDYWEKILFQSLFLLSAWVMHLLVLYVEEASFIYEYAPAVVFTYVLQGVAFDVLHLHCGWFAYIIACLYTTAVIKCYWSLRSITFGFPLTSESLNNLFWWSSWEFLAV</sequence>
<evidence type="ECO:0000256" key="2">
    <source>
        <dbReference type="ARBA" id="ARBA00004922"/>
    </source>
</evidence>
<evidence type="ECO:0000259" key="10">
    <source>
        <dbReference type="Pfam" id="PF02366"/>
    </source>
</evidence>
<feature type="transmembrane region" description="Helical" evidence="9">
    <location>
        <begin position="110"/>
        <end position="132"/>
    </location>
</feature>
<dbReference type="Proteomes" id="UP000008144">
    <property type="component" value="Chromosome 2"/>
</dbReference>
<evidence type="ECO:0000313" key="13">
    <source>
        <dbReference type="Proteomes" id="UP000008144"/>
    </source>
</evidence>
<feature type="transmembrane region" description="Helical" evidence="9">
    <location>
        <begin position="616"/>
        <end position="636"/>
    </location>
</feature>
<dbReference type="Gene3D" id="2.80.10.50">
    <property type="match status" value="1"/>
</dbReference>
<comment type="pathway">
    <text evidence="2">Protein modification; protein glycosylation.</text>
</comment>
<dbReference type="OrthoDB" id="292747at2759"/>
<dbReference type="InterPro" id="IPR027005">
    <property type="entry name" value="PMT-like"/>
</dbReference>
<dbReference type="GO" id="GO:0004169">
    <property type="term" value="F:dolichyl-phosphate-mannose-protein mannosyltransferase activity"/>
    <property type="evidence" value="ECO:0000318"/>
    <property type="project" value="GO_Central"/>
</dbReference>
<dbReference type="InterPro" id="IPR036300">
    <property type="entry name" value="MIR_dom_sf"/>
</dbReference>
<dbReference type="InterPro" id="IPR032421">
    <property type="entry name" value="PMT_4TMC"/>
</dbReference>
<dbReference type="STRING" id="7719.ENSCINP00000013132"/>
<dbReference type="UniPathway" id="UPA00378"/>
<reference evidence="12" key="4">
    <citation type="submission" date="2025-09" db="UniProtKB">
        <authorList>
            <consortium name="Ensembl"/>
        </authorList>
    </citation>
    <scope>IDENTIFICATION</scope>
</reference>
<feature type="transmembrane region" description="Helical" evidence="9">
    <location>
        <begin position="563"/>
        <end position="583"/>
    </location>
</feature>
<feature type="transmembrane region" description="Helical" evidence="9">
    <location>
        <begin position="524"/>
        <end position="543"/>
    </location>
</feature>
<feature type="transmembrane region" description="Helical" evidence="9">
    <location>
        <begin position="214"/>
        <end position="234"/>
    </location>
</feature>
<dbReference type="AlphaFoldDB" id="F6RQZ5"/>
<reference evidence="12" key="2">
    <citation type="journal article" date="2008" name="Genome Biol.">
        <title>Improved genome assembly and evidence-based global gene model set for the chordate Ciona intestinalis: new insight into intron and operon populations.</title>
        <authorList>
            <person name="Satou Y."/>
            <person name="Mineta K."/>
            <person name="Ogasawara M."/>
            <person name="Sasakura Y."/>
            <person name="Shoguchi E."/>
            <person name="Ueno K."/>
            <person name="Yamada L."/>
            <person name="Matsumoto J."/>
            <person name="Wasserscheid J."/>
            <person name="Dewar K."/>
            <person name="Wiley G.B."/>
            <person name="Macmil S.L."/>
            <person name="Roe B.A."/>
            <person name="Zeller R.W."/>
            <person name="Hastings K.E."/>
            <person name="Lemaire P."/>
            <person name="Lindquist E."/>
            <person name="Endo T."/>
            <person name="Hotta K."/>
            <person name="Inaba K."/>
        </authorList>
    </citation>
    <scope>NUCLEOTIDE SEQUENCE [LARGE SCALE GENOMIC DNA]</scope>
    <source>
        <strain evidence="12">wild type</strain>
    </source>
</reference>
<feature type="domain" description="ArnT-like N-terminal" evidence="10">
    <location>
        <begin position="18"/>
        <end position="242"/>
    </location>
</feature>
<dbReference type="PANTHER" id="PTHR10050:SF51">
    <property type="entry name" value="PROTEIN O-MANNOSYL-TRANSFERASE 1"/>
    <property type="match status" value="1"/>
</dbReference>
<name>F6RQZ5_CIOIN</name>
<keyword evidence="13" id="KW-1185">Reference proteome</keyword>
<comment type="similarity">
    <text evidence="3">Belongs to the glycosyltransferase 39 family.</text>
</comment>
<keyword evidence="6 9" id="KW-0812">Transmembrane</keyword>
<keyword evidence="5" id="KW-0808">Transferase</keyword>
<evidence type="ECO:0000256" key="7">
    <source>
        <dbReference type="ARBA" id="ARBA00022989"/>
    </source>
</evidence>
<keyword evidence="7 9" id="KW-1133">Transmembrane helix</keyword>
<dbReference type="HOGENOM" id="CLU_434860_0_0_1"/>
<dbReference type="GO" id="GO:0005783">
    <property type="term" value="C:endoplasmic reticulum"/>
    <property type="evidence" value="ECO:0000318"/>
    <property type="project" value="GO_Central"/>
</dbReference>
<keyword evidence="4" id="KW-0328">Glycosyltransferase</keyword>
<reference evidence="12" key="3">
    <citation type="submission" date="2025-08" db="UniProtKB">
        <authorList>
            <consortium name="Ensembl"/>
        </authorList>
    </citation>
    <scope>IDENTIFICATION</scope>
</reference>
<evidence type="ECO:0000256" key="8">
    <source>
        <dbReference type="ARBA" id="ARBA00023136"/>
    </source>
</evidence>
<dbReference type="InParanoid" id="F6RQZ5"/>
<organism evidence="12 13">
    <name type="scientific">Ciona intestinalis</name>
    <name type="common">Transparent sea squirt</name>
    <name type="synonym">Ascidia intestinalis</name>
    <dbReference type="NCBI Taxonomy" id="7719"/>
    <lineage>
        <taxon>Eukaryota</taxon>
        <taxon>Metazoa</taxon>
        <taxon>Chordata</taxon>
        <taxon>Tunicata</taxon>
        <taxon>Ascidiacea</taxon>
        <taxon>Phlebobranchia</taxon>
        <taxon>Cionidae</taxon>
        <taxon>Ciona</taxon>
    </lineage>
</organism>
<gene>
    <name evidence="12" type="primary">LOC100181205</name>
</gene>
<evidence type="ECO:0000256" key="9">
    <source>
        <dbReference type="SAM" id="Phobius"/>
    </source>
</evidence>
<accession>F6RQZ5</accession>
<feature type="transmembrane region" description="Helical" evidence="9">
    <location>
        <begin position="7"/>
        <end position="26"/>
    </location>
</feature>
<evidence type="ECO:0000256" key="6">
    <source>
        <dbReference type="ARBA" id="ARBA00022692"/>
    </source>
</evidence>
<dbReference type="KEGG" id="cin:100181205"/>
<feature type="transmembrane region" description="Helical" evidence="9">
    <location>
        <begin position="185"/>
        <end position="202"/>
    </location>
</feature>
<dbReference type="GO" id="GO:0016020">
    <property type="term" value="C:membrane"/>
    <property type="evidence" value="ECO:0007669"/>
    <property type="project" value="InterPro"/>
</dbReference>
<dbReference type="InterPro" id="IPR003342">
    <property type="entry name" value="ArnT-like_N"/>
</dbReference>
<dbReference type="RefSeq" id="XP_002128744.1">
    <property type="nucleotide sequence ID" value="XM_002128708.3"/>
</dbReference>
<evidence type="ECO:0000259" key="11">
    <source>
        <dbReference type="Pfam" id="PF16192"/>
    </source>
</evidence>
<keyword evidence="8 9" id="KW-0472">Membrane</keyword>
<dbReference type="FunCoup" id="F6RQZ5">
    <property type="interactions" value="27"/>
</dbReference>
<evidence type="ECO:0000313" key="12">
    <source>
        <dbReference type="Ensembl" id="ENSCINP00000013132.3"/>
    </source>
</evidence>
<dbReference type="EMBL" id="EAAA01001363">
    <property type="status" value="NOT_ANNOTATED_CDS"/>
    <property type="molecule type" value="Genomic_DNA"/>
</dbReference>
<accession>A0A1W2WGK7</accession>
<dbReference type="OMA" id="NCHLNAP"/>
<dbReference type="Ensembl" id="ENSCINT00000013132.3">
    <property type="protein sequence ID" value="ENSCINP00000013132.3"/>
    <property type="gene ID" value="ENSCING00000006373.3"/>
</dbReference>